<name>A0ABX0IFJ7_9ACTN</name>
<organism evidence="1 2">
    <name type="scientific">Xiamenia xianingshaonis</name>
    <dbReference type="NCBI Taxonomy" id="2682776"/>
    <lineage>
        <taxon>Bacteria</taxon>
        <taxon>Bacillati</taxon>
        <taxon>Actinomycetota</taxon>
        <taxon>Coriobacteriia</taxon>
        <taxon>Eggerthellales</taxon>
        <taxon>Eggerthellaceae</taxon>
        <taxon>Xiamenia</taxon>
    </lineage>
</organism>
<evidence type="ECO:0000313" key="2">
    <source>
        <dbReference type="Proteomes" id="UP000636394"/>
    </source>
</evidence>
<protein>
    <submittedName>
        <fullName evidence="1">DUF3791 domain-containing protein</fullName>
    </submittedName>
</protein>
<gene>
    <name evidence="1" type="ORF">GMI68_02155</name>
</gene>
<evidence type="ECO:0000313" key="1">
    <source>
        <dbReference type="EMBL" id="NHM13584.1"/>
    </source>
</evidence>
<dbReference type="EMBL" id="WPCR01000002">
    <property type="protein sequence ID" value="NHM13584.1"/>
    <property type="molecule type" value="Genomic_DNA"/>
</dbReference>
<sequence>MSPRQTDVADMQCWLLRMAQVAWHMPAKDVAMLFRDQGVFDYIDDLYGLLHVSSYQSALVDVEKYLQARGALPC</sequence>
<keyword evidence="2" id="KW-1185">Reference proteome</keyword>
<dbReference type="InterPro" id="IPR024269">
    <property type="entry name" value="DUF3791"/>
</dbReference>
<reference evidence="1 2" key="1">
    <citation type="submission" date="2019-11" db="EMBL/GenBank/DDBJ databases">
        <title>Eggerthellaceae novel genus isolated from the rectal contents of marmort.</title>
        <authorList>
            <person name="Zhang G."/>
        </authorList>
    </citation>
    <scope>NUCLEOTIDE SEQUENCE [LARGE SCALE GENOMIC DNA]</scope>
    <source>
        <strain evidence="2">zg-886</strain>
    </source>
</reference>
<dbReference type="RefSeq" id="WP_166338529.1">
    <property type="nucleotide sequence ID" value="NZ_WPCR01000002.1"/>
</dbReference>
<proteinExistence type="predicted"/>
<dbReference type="Pfam" id="PF12668">
    <property type="entry name" value="DUF3791"/>
    <property type="match status" value="1"/>
</dbReference>
<dbReference type="Proteomes" id="UP000636394">
    <property type="component" value="Unassembled WGS sequence"/>
</dbReference>
<comment type="caution">
    <text evidence="1">The sequence shown here is derived from an EMBL/GenBank/DDBJ whole genome shotgun (WGS) entry which is preliminary data.</text>
</comment>
<accession>A0ABX0IFJ7</accession>